<sequence>YETQYRSSQQGREDTVSHYPPHTTTLPLHRLPRQHLSWSTVGGASFSNEVTKTSARRVATHKSRPINECTWYSGIKDQ</sequence>
<feature type="non-terminal residue" evidence="1">
    <location>
        <position position="1"/>
    </location>
</feature>
<organism evidence="1 2">
    <name type="scientific">Chaenocephalus aceratus</name>
    <name type="common">Blackfin icefish</name>
    <name type="synonym">Chaenichthys aceratus</name>
    <dbReference type="NCBI Taxonomy" id="36190"/>
    <lineage>
        <taxon>Eukaryota</taxon>
        <taxon>Metazoa</taxon>
        <taxon>Chordata</taxon>
        <taxon>Craniata</taxon>
        <taxon>Vertebrata</taxon>
        <taxon>Euteleostomi</taxon>
        <taxon>Actinopterygii</taxon>
        <taxon>Neopterygii</taxon>
        <taxon>Teleostei</taxon>
        <taxon>Neoteleostei</taxon>
        <taxon>Acanthomorphata</taxon>
        <taxon>Eupercaria</taxon>
        <taxon>Perciformes</taxon>
        <taxon>Notothenioidei</taxon>
        <taxon>Channichthyidae</taxon>
        <taxon>Chaenocephalus</taxon>
    </lineage>
</organism>
<dbReference type="EMBL" id="CM043802">
    <property type="protein sequence ID" value="KAI4808203.1"/>
    <property type="molecule type" value="Genomic_DNA"/>
</dbReference>
<keyword evidence="2" id="KW-1185">Reference proteome</keyword>
<reference evidence="1" key="1">
    <citation type="submission" date="2022-05" db="EMBL/GenBank/DDBJ databases">
        <title>Chromosome-level genome of Chaenocephalus aceratus.</title>
        <authorList>
            <person name="Park H."/>
        </authorList>
    </citation>
    <scope>NUCLEOTIDE SEQUENCE</scope>
    <source>
        <strain evidence="1">KU_202001</strain>
    </source>
</reference>
<evidence type="ECO:0000313" key="1">
    <source>
        <dbReference type="EMBL" id="KAI4808203.1"/>
    </source>
</evidence>
<comment type="caution">
    <text evidence="1">The sequence shown here is derived from an EMBL/GenBank/DDBJ whole genome shotgun (WGS) entry which is preliminary data.</text>
</comment>
<dbReference type="Proteomes" id="UP001057452">
    <property type="component" value="Chromosome 18"/>
</dbReference>
<evidence type="ECO:0000313" key="2">
    <source>
        <dbReference type="Proteomes" id="UP001057452"/>
    </source>
</evidence>
<protein>
    <submittedName>
        <fullName evidence="1">Uncharacterized protein</fullName>
    </submittedName>
</protein>
<feature type="non-terminal residue" evidence="1">
    <location>
        <position position="78"/>
    </location>
</feature>
<accession>A0ACB9W5Z6</accession>
<gene>
    <name evidence="1" type="ORF">KUCAC02_000268</name>
</gene>
<proteinExistence type="predicted"/>
<name>A0ACB9W5Z6_CHAAC</name>